<dbReference type="SUPFAM" id="SSF48498">
    <property type="entry name" value="Tetracyclin repressor-like, C-terminal domain"/>
    <property type="match status" value="1"/>
</dbReference>
<feature type="domain" description="HTH tetR-type" evidence="4">
    <location>
        <begin position="5"/>
        <end position="65"/>
    </location>
</feature>
<keyword evidence="2 3" id="KW-0238">DNA-binding</keyword>
<organism evidence="5 6">
    <name type="scientific">Alteribacter lacisalsi</name>
    <dbReference type="NCBI Taxonomy" id="2045244"/>
    <lineage>
        <taxon>Bacteria</taxon>
        <taxon>Bacillati</taxon>
        <taxon>Bacillota</taxon>
        <taxon>Bacilli</taxon>
        <taxon>Bacillales</taxon>
        <taxon>Bacillaceae</taxon>
        <taxon>Alteribacter</taxon>
    </lineage>
</organism>
<dbReference type="GO" id="GO:0003677">
    <property type="term" value="F:DNA binding"/>
    <property type="evidence" value="ECO:0007669"/>
    <property type="project" value="UniProtKB-UniRule"/>
</dbReference>
<dbReference type="InterPro" id="IPR050624">
    <property type="entry name" value="HTH-type_Tx_Regulator"/>
</dbReference>
<dbReference type="InterPro" id="IPR001647">
    <property type="entry name" value="HTH_TetR"/>
</dbReference>
<keyword evidence="1" id="KW-0678">Repressor</keyword>
<dbReference type="InterPro" id="IPR041603">
    <property type="entry name" value="YvdT_C"/>
</dbReference>
<dbReference type="InterPro" id="IPR036271">
    <property type="entry name" value="Tet_transcr_reg_TetR-rel_C_sf"/>
</dbReference>
<evidence type="ECO:0000313" key="6">
    <source>
        <dbReference type="Proteomes" id="UP000248066"/>
    </source>
</evidence>
<evidence type="ECO:0000259" key="4">
    <source>
        <dbReference type="PROSITE" id="PS50977"/>
    </source>
</evidence>
<dbReference type="Pfam" id="PF17934">
    <property type="entry name" value="TetR_C_26"/>
    <property type="match status" value="1"/>
</dbReference>
<dbReference type="AlphaFoldDB" id="A0A2W0HL33"/>
<keyword evidence="6" id="KW-1185">Reference proteome</keyword>
<evidence type="ECO:0000256" key="1">
    <source>
        <dbReference type="ARBA" id="ARBA00022491"/>
    </source>
</evidence>
<proteinExistence type="predicted"/>
<gene>
    <name evidence="5" type="ORF">CR205_04195</name>
</gene>
<dbReference type="SUPFAM" id="SSF46689">
    <property type="entry name" value="Homeodomain-like"/>
    <property type="match status" value="1"/>
</dbReference>
<reference evidence="5 6" key="1">
    <citation type="submission" date="2017-10" db="EMBL/GenBank/DDBJ databases">
        <title>Bacillus sp. nov., a halophilic bacterium isolated from a Yangshapao Lake.</title>
        <authorList>
            <person name="Wang H."/>
        </authorList>
    </citation>
    <scope>NUCLEOTIDE SEQUENCE [LARGE SCALE GENOMIC DNA]</scope>
    <source>
        <strain evidence="5 6">YSP-3</strain>
    </source>
</reference>
<evidence type="ECO:0000256" key="3">
    <source>
        <dbReference type="PROSITE-ProRule" id="PRU00335"/>
    </source>
</evidence>
<dbReference type="PANTHER" id="PTHR43479:SF8">
    <property type="entry name" value="TRANSCRIPTIONAL REGULATOR, TETR FAMILY"/>
    <property type="match status" value="1"/>
</dbReference>
<evidence type="ECO:0000256" key="2">
    <source>
        <dbReference type="ARBA" id="ARBA00023125"/>
    </source>
</evidence>
<dbReference type="PROSITE" id="PS50977">
    <property type="entry name" value="HTH_TETR_2"/>
    <property type="match status" value="1"/>
</dbReference>
<dbReference type="InterPro" id="IPR009057">
    <property type="entry name" value="Homeodomain-like_sf"/>
</dbReference>
<dbReference type="EMBL" id="PDOF01000001">
    <property type="protein sequence ID" value="PYZ97802.1"/>
    <property type="molecule type" value="Genomic_DNA"/>
</dbReference>
<dbReference type="OrthoDB" id="9812484at2"/>
<protein>
    <submittedName>
        <fullName evidence="5">TetR family transcriptional regulator</fullName>
    </submittedName>
</protein>
<accession>A0A2W0HL33</accession>
<name>A0A2W0HL33_9BACI</name>
<comment type="caution">
    <text evidence="5">The sequence shown here is derived from an EMBL/GenBank/DDBJ whole genome shotgun (WGS) entry which is preliminary data.</text>
</comment>
<dbReference type="Gene3D" id="1.10.357.10">
    <property type="entry name" value="Tetracycline Repressor, domain 2"/>
    <property type="match status" value="1"/>
</dbReference>
<dbReference type="Pfam" id="PF00440">
    <property type="entry name" value="TetR_N"/>
    <property type="match status" value="1"/>
</dbReference>
<feature type="DNA-binding region" description="H-T-H motif" evidence="3">
    <location>
        <begin position="28"/>
        <end position="47"/>
    </location>
</feature>
<dbReference type="Proteomes" id="UP000248066">
    <property type="component" value="Unassembled WGS sequence"/>
</dbReference>
<dbReference type="PRINTS" id="PR00455">
    <property type="entry name" value="HTHTETR"/>
</dbReference>
<dbReference type="RefSeq" id="WP_110517252.1">
    <property type="nucleotide sequence ID" value="NZ_PDOF01000001.1"/>
</dbReference>
<dbReference type="PANTHER" id="PTHR43479">
    <property type="entry name" value="ACREF/ENVCD OPERON REPRESSOR-RELATED"/>
    <property type="match status" value="1"/>
</dbReference>
<sequence length="192" mass="22189">MERKDGKYNQILDAAMKVLSEGGFEKTPVSRIVKEAGVAQGTFYLYFSSKSEVVPAIAERIFNEQMAAISESDRNSATFADTLKVMIVETFRITRRYRNVIIFCYSGMAFYQSFDRWEKIYRPYYNWVQERLDAALERGECSPVIDSESQVKMMISTIENTAENYFFSHSDSSDKTVEDLKKNVFAFLNKTI</sequence>
<evidence type="ECO:0000313" key="5">
    <source>
        <dbReference type="EMBL" id="PYZ97802.1"/>
    </source>
</evidence>